<dbReference type="AlphaFoldDB" id="A0AAV4B5Q7"/>
<reference evidence="3 4" key="1">
    <citation type="journal article" date="2021" name="Elife">
        <title>Chloroplast acquisition without the gene transfer in kleptoplastic sea slugs, Plakobranchus ocellatus.</title>
        <authorList>
            <person name="Maeda T."/>
            <person name="Takahashi S."/>
            <person name="Yoshida T."/>
            <person name="Shimamura S."/>
            <person name="Takaki Y."/>
            <person name="Nagai Y."/>
            <person name="Toyoda A."/>
            <person name="Suzuki Y."/>
            <person name="Arimoto A."/>
            <person name="Ishii H."/>
            <person name="Satoh N."/>
            <person name="Nishiyama T."/>
            <person name="Hasebe M."/>
            <person name="Maruyama T."/>
            <person name="Minagawa J."/>
            <person name="Obokata J."/>
            <person name="Shigenobu S."/>
        </authorList>
    </citation>
    <scope>NUCLEOTIDE SEQUENCE [LARGE SCALE GENOMIC DNA]</scope>
</reference>
<evidence type="ECO:0000256" key="1">
    <source>
        <dbReference type="ARBA" id="ARBA00022737"/>
    </source>
</evidence>
<name>A0AAV4B5Q7_9GAST</name>
<dbReference type="Proteomes" id="UP000735302">
    <property type="component" value="Unassembled WGS sequence"/>
</dbReference>
<keyword evidence="1" id="KW-0677">Repeat</keyword>
<dbReference type="InterPro" id="IPR011990">
    <property type="entry name" value="TPR-like_helical_dom_sf"/>
</dbReference>
<dbReference type="SUPFAM" id="SSF48452">
    <property type="entry name" value="TPR-like"/>
    <property type="match status" value="1"/>
</dbReference>
<organism evidence="3 4">
    <name type="scientific">Plakobranchus ocellatus</name>
    <dbReference type="NCBI Taxonomy" id="259542"/>
    <lineage>
        <taxon>Eukaryota</taxon>
        <taxon>Metazoa</taxon>
        <taxon>Spiralia</taxon>
        <taxon>Lophotrochozoa</taxon>
        <taxon>Mollusca</taxon>
        <taxon>Gastropoda</taxon>
        <taxon>Heterobranchia</taxon>
        <taxon>Euthyneura</taxon>
        <taxon>Panpulmonata</taxon>
        <taxon>Sacoglossa</taxon>
        <taxon>Placobranchoidea</taxon>
        <taxon>Plakobranchidae</taxon>
        <taxon>Plakobranchus</taxon>
    </lineage>
</organism>
<dbReference type="PANTHER" id="PTHR45188">
    <property type="entry name" value="DNAJ PROTEIN P58IPK HOMOLOG"/>
    <property type="match status" value="1"/>
</dbReference>
<dbReference type="Gene3D" id="1.25.40.10">
    <property type="entry name" value="Tetratricopeptide repeat domain"/>
    <property type="match status" value="2"/>
</dbReference>
<dbReference type="Pfam" id="PF13414">
    <property type="entry name" value="TPR_11"/>
    <property type="match status" value="1"/>
</dbReference>
<accession>A0AAV4B5Q7</accession>
<proteinExistence type="predicted"/>
<dbReference type="PROSITE" id="PS50005">
    <property type="entry name" value="TPR"/>
    <property type="match status" value="2"/>
</dbReference>
<evidence type="ECO:0000313" key="4">
    <source>
        <dbReference type="Proteomes" id="UP000735302"/>
    </source>
</evidence>
<feature type="repeat" description="TPR" evidence="2">
    <location>
        <begin position="293"/>
        <end position="326"/>
    </location>
</feature>
<evidence type="ECO:0000256" key="2">
    <source>
        <dbReference type="PROSITE-ProRule" id="PRU00339"/>
    </source>
</evidence>
<keyword evidence="4" id="KW-1185">Reference proteome</keyword>
<keyword evidence="2" id="KW-0802">TPR repeat</keyword>
<protein>
    <submittedName>
        <fullName evidence="3">Dnaj homolog subfamily c member 7-like</fullName>
    </submittedName>
</protein>
<dbReference type="Pfam" id="PF13432">
    <property type="entry name" value="TPR_16"/>
    <property type="match status" value="1"/>
</dbReference>
<comment type="caution">
    <text evidence="3">The sequence shown here is derived from an EMBL/GenBank/DDBJ whole genome shotgun (WGS) entry which is preliminary data.</text>
</comment>
<gene>
    <name evidence="3" type="ORF">PoB_004065100</name>
</gene>
<sequence>MWVVTGAYLYAGDPCTLQGHGILLATAQTATHNHEVKVRRSQELADSKKEHGNALFRIQKYTEALACYSEAINICPDCAAYYSNRAAAYTMLHKYKEDRNAIRVIRVYMLSGEVLQLSNFLNFFHHRNETGSAFPIHDSVLDSELDKAETVLSQNTLNAIEAFYLSILDGHMSTIASQVEEHIAKAEANFEKKDYITAISSLDHCIEHCCAAMNFKVQKAEALALMGRYQEAQELANDILQKEAMNTGALYVKGMCLYHQDNAGMALKHFRRVLKQVPNHRKAKDIYKRAKTLAAKKEKGNKAFREGKYKNAHSLYSEALSIDPSNLSTNSKLFCNRATVSSK</sequence>
<dbReference type="EMBL" id="BLXT01004527">
    <property type="protein sequence ID" value="GFO14146.1"/>
    <property type="molecule type" value="Genomic_DNA"/>
</dbReference>
<dbReference type="PANTHER" id="PTHR45188:SF2">
    <property type="entry name" value="DNAJ HOMOLOG SUBFAMILY C MEMBER 7"/>
    <property type="match status" value="1"/>
</dbReference>
<dbReference type="SMART" id="SM00028">
    <property type="entry name" value="TPR"/>
    <property type="match status" value="4"/>
</dbReference>
<feature type="non-terminal residue" evidence="3">
    <location>
        <position position="343"/>
    </location>
</feature>
<evidence type="ECO:0000313" key="3">
    <source>
        <dbReference type="EMBL" id="GFO14146.1"/>
    </source>
</evidence>
<feature type="repeat" description="TPR" evidence="2">
    <location>
        <begin position="45"/>
        <end position="78"/>
    </location>
</feature>
<dbReference type="InterPro" id="IPR019734">
    <property type="entry name" value="TPR_rpt"/>
</dbReference>